<evidence type="ECO:0000256" key="1">
    <source>
        <dbReference type="SAM" id="MobiDB-lite"/>
    </source>
</evidence>
<feature type="transmembrane region" description="Helical" evidence="2">
    <location>
        <begin position="123"/>
        <end position="141"/>
    </location>
</feature>
<dbReference type="CDD" id="cd00077">
    <property type="entry name" value="HDc"/>
    <property type="match status" value="1"/>
</dbReference>
<keyword evidence="2" id="KW-0472">Membrane</keyword>
<dbReference type="Gene3D" id="1.10.3210.10">
    <property type="entry name" value="Hypothetical protein af1432"/>
    <property type="match status" value="1"/>
</dbReference>
<dbReference type="AlphaFoldDB" id="E1QFI4"/>
<feature type="transmembrane region" description="Helical" evidence="2">
    <location>
        <begin position="255"/>
        <end position="280"/>
    </location>
</feature>
<keyword evidence="5" id="KW-1185">Reference proteome</keyword>
<keyword evidence="4" id="KW-0675">Receptor</keyword>
<dbReference type="PANTHER" id="PTHR36442:SF1">
    <property type="entry name" value="CYCLIC-DI-AMP PHOSPHODIESTERASE PGPH"/>
    <property type="match status" value="1"/>
</dbReference>
<accession>E1QFI4</accession>
<dbReference type="Pfam" id="PF01966">
    <property type="entry name" value="HD"/>
    <property type="match status" value="1"/>
</dbReference>
<keyword evidence="2" id="KW-0812">Transmembrane</keyword>
<feature type="transmembrane region" description="Helical" evidence="2">
    <location>
        <begin position="89"/>
        <end position="111"/>
    </location>
</feature>
<dbReference type="Pfam" id="PF07698">
    <property type="entry name" value="7TM-7TMR_HD"/>
    <property type="match status" value="1"/>
</dbReference>
<protein>
    <submittedName>
        <fullName evidence="4">7TM receptor with intracellular metal dependent phosphohydrolase</fullName>
    </submittedName>
</protein>
<dbReference type="EMBL" id="CP002085">
    <property type="protein sequence ID" value="ADK84320.1"/>
    <property type="molecule type" value="Genomic_DNA"/>
</dbReference>
<dbReference type="InterPro" id="IPR011621">
    <property type="entry name" value="Metal-dep_PHydrolase_7TM_intra"/>
</dbReference>
<organism evidence="4 5">
    <name type="scientific">Desulfarculus baarsii (strain ATCC 33931 / DSM 2075 / LMG 7858 / VKM B-1802 / 2st14)</name>
    <dbReference type="NCBI Taxonomy" id="644282"/>
    <lineage>
        <taxon>Bacteria</taxon>
        <taxon>Pseudomonadati</taxon>
        <taxon>Thermodesulfobacteriota</taxon>
        <taxon>Desulfarculia</taxon>
        <taxon>Desulfarculales</taxon>
        <taxon>Desulfarculaceae</taxon>
        <taxon>Desulfarculus</taxon>
    </lineage>
</organism>
<evidence type="ECO:0000313" key="4">
    <source>
        <dbReference type="EMBL" id="ADK84320.1"/>
    </source>
</evidence>
<proteinExistence type="predicted"/>
<feature type="compositionally biased region" description="Basic and acidic residues" evidence="1">
    <location>
        <begin position="536"/>
        <end position="555"/>
    </location>
</feature>
<reference evidence="4 5" key="1">
    <citation type="journal article" date="2010" name="Stand. Genomic Sci.">
        <title>Complete genome sequence of Desulfarculus baarsii type strain (2st14).</title>
        <authorList>
            <person name="Sun H."/>
            <person name="Spring S."/>
            <person name="Lapidus A."/>
            <person name="Davenport K."/>
            <person name="Del Rio T.G."/>
            <person name="Tice H."/>
            <person name="Nolan M."/>
            <person name="Copeland A."/>
            <person name="Cheng J.F."/>
            <person name="Lucas S."/>
            <person name="Tapia R."/>
            <person name="Goodwin L."/>
            <person name="Pitluck S."/>
            <person name="Ivanova N."/>
            <person name="Pagani I."/>
            <person name="Mavromatis K."/>
            <person name="Ovchinnikova G."/>
            <person name="Pati A."/>
            <person name="Chen A."/>
            <person name="Palaniappan K."/>
            <person name="Hauser L."/>
            <person name="Chang Y.J."/>
            <person name="Jeffries C.D."/>
            <person name="Detter J.C."/>
            <person name="Han C."/>
            <person name="Rohde M."/>
            <person name="Brambilla E."/>
            <person name="Goker M."/>
            <person name="Woyke T."/>
            <person name="Bristow J."/>
            <person name="Eisen J.A."/>
            <person name="Markowitz V."/>
            <person name="Hugenholtz P."/>
            <person name="Kyrpides N.C."/>
            <person name="Klenk H.P."/>
            <person name="Land M."/>
        </authorList>
    </citation>
    <scope>NUCLEOTIDE SEQUENCE [LARGE SCALE GENOMIC DNA]</scope>
    <source>
        <strain evidence="5">ATCC 33931 / DSM 2075 / LMG 7858 / VKM B-1802 / 2st14</strain>
    </source>
</reference>
<dbReference type="PANTHER" id="PTHR36442">
    <property type="entry name" value="CYCLIC-DI-AMP PHOSPHODIESTERASE PGPH"/>
    <property type="match status" value="1"/>
</dbReference>
<gene>
    <name evidence="4" type="ordered locus">Deba_0950</name>
</gene>
<sequence>MGVERPSKLRPVGAPKTHPTAAAWRARAMALIKRAWELLCQLCRTRLRERLLPKLRGAFQGPGSLHLSAPTILSAMIFGALLVDLFTHAPWPIIVGAVVLSALVLRQLYLIWFQRLPVFGGEVSARQIIFLWCILLILAGLSRGYNLLALAMSVDHGGLALQAMGYAVPLAAGPLLVSLFMSAQAGMLTALGFGLLASLLWPGSMALFVYYLITGVVAAHYVRSGHTRMSLIGAAAWSALSGALALAAMALVQGWLFSAAFMAALAAALLGSLLAGILAAGMAPLAESAFGFISAPCLMELASLDHPLLQELMLQAPGTYHHSLVVGSLVEAAAKEIGANSLLAKVAALYHDLGKLRKCDYFVENQGVAPNRHEKLAPTMSALILISHVKEGVEAARRHRLGQPIIDIIGQHHGTRLIHYFYNKALECSRETGREEPNIESFRYPGPRPQTREAGLVMLADTVEAASRSLDNPTPARIQGLVQSQINKVFAEGQLDECELTLKDLHKIAKVFNKILNGIFHHRVEYPNTDNNGPKKQNDSCDRQSTKPGGDRPDDLGIADQTNLRRLGVG</sequence>
<name>E1QFI4_DESB2</name>
<feature type="domain" description="HD/PDEase" evidence="3">
    <location>
        <begin position="315"/>
        <end position="475"/>
    </location>
</feature>
<dbReference type="HOGENOM" id="CLU_015767_4_1_7"/>
<dbReference type="OrthoDB" id="9806952at2"/>
<dbReference type="NCBIfam" id="TIGR00277">
    <property type="entry name" value="HDIG"/>
    <property type="match status" value="1"/>
</dbReference>
<dbReference type="InterPro" id="IPR052722">
    <property type="entry name" value="PgpH_phosphodiesterase"/>
</dbReference>
<feature type="transmembrane region" description="Helical" evidence="2">
    <location>
        <begin position="203"/>
        <end position="222"/>
    </location>
</feature>
<dbReference type="KEGG" id="dbr:Deba_0950"/>
<evidence type="ECO:0000256" key="2">
    <source>
        <dbReference type="SAM" id="Phobius"/>
    </source>
</evidence>
<dbReference type="InterPro" id="IPR006674">
    <property type="entry name" value="HD_domain"/>
</dbReference>
<dbReference type="InterPro" id="IPR006675">
    <property type="entry name" value="HDIG_dom"/>
</dbReference>
<dbReference type="SMART" id="SM00471">
    <property type="entry name" value="HDc"/>
    <property type="match status" value="1"/>
</dbReference>
<evidence type="ECO:0000313" key="5">
    <source>
        <dbReference type="Proteomes" id="UP000009047"/>
    </source>
</evidence>
<dbReference type="Proteomes" id="UP000009047">
    <property type="component" value="Chromosome"/>
</dbReference>
<dbReference type="eggNOG" id="COG1480">
    <property type="taxonomic scope" value="Bacteria"/>
</dbReference>
<dbReference type="SUPFAM" id="SSF109604">
    <property type="entry name" value="HD-domain/PDEase-like"/>
    <property type="match status" value="1"/>
</dbReference>
<feature type="transmembrane region" description="Helical" evidence="2">
    <location>
        <begin position="64"/>
        <end position="83"/>
    </location>
</feature>
<evidence type="ECO:0000259" key="3">
    <source>
        <dbReference type="SMART" id="SM00471"/>
    </source>
</evidence>
<dbReference type="InterPro" id="IPR003607">
    <property type="entry name" value="HD/PDEase_dom"/>
</dbReference>
<keyword evidence="2" id="KW-1133">Transmembrane helix</keyword>
<dbReference type="STRING" id="644282.Deba_0950"/>
<feature type="transmembrane region" description="Helical" evidence="2">
    <location>
        <begin position="229"/>
        <end position="249"/>
    </location>
</feature>
<feature type="region of interest" description="Disordered" evidence="1">
    <location>
        <begin position="527"/>
        <end position="570"/>
    </location>
</feature>